<dbReference type="Gene3D" id="1.20.140.10">
    <property type="entry name" value="Butyryl-CoA Dehydrogenase, subunit A, domain 3"/>
    <property type="match status" value="1"/>
</dbReference>
<dbReference type="CDD" id="cd00567">
    <property type="entry name" value="ACAD"/>
    <property type="match status" value="1"/>
</dbReference>
<dbReference type="GO" id="GO:0050660">
    <property type="term" value="F:flavin adenine dinucleotide binding"/>
    <property type="evidence" value="ECO:0007669"/>
    <property type="project" value="InterPro"/>
</dbReference>
<evidence type="ECO:0000313" key="4">
    <source>
        <dbReference type="Proteomes" id="UP000306628"/>
    </source>
</evidence>
<dbReference type="InterPro" id="IPR013107">
    <property type="entry name" value="Acyl-CoA_DH_C"/>
</dbReference>
<dbReference type="PANTHER" id="PTHR43884">
    <property type="entry name" value="ACYL-COA DEHYDROGENASE"/>
    <property type="match status" value="1"/>
</dbReference>
<name>A0A5S4FWK1_9ACTN</name>
<dbReference type="InterPro" id="IPR046373">
    <property type="entry name" value="Acyl-CoA_Oxase/DH_mid-dom_sf"/>
</dbReference>
<dbReference type="Pfam" id="PF08028">
    <property type="entry name" value="Acyl-CoA_dh_2"/>
    <property type="match status" value="1"/>
</dbReference>
<dbReference type="Proteomes" id="UP000306628">
    <property type="component" value="Unassembled WGS sequence"/>
</dbReference>
<dbReference type="EMBL" id="VCKX01000240">
    <property type="protein sequence ID" value="TMR24481.1"/>
    <property type="molecule type" value="Genomic_DNA"/>
</dbReference>
<dbReference type="OrthoDB" id="2986495at2"/>
<accession>A0A5S4FWK1</accession>
<proteinExistence type="predicted"/>
<dbReference type="SUPFAM" id="SSF56645">
    <property type="entry name" value="Acyl-CoA dehydrogenase NM domain-like"/>
    <property type="match status" value="1"/>
</dbReference>
<dbReference type="GO" id="GO:0003995">
    <property type="term" value="F:acyl-CoA dehydrogenase activity"/>
    <property type="evidence" value="ECO:0007669"/>
    <property type="project" value="TreeGrafter"/>
</dbReference>
<keyword evidence="4" id="KW-1185">Reference proteome</keyword>
<evidence type="ECO:0000259" key="2">
    <source>
        <dbReference type="Pfam" id="PF08028"/>
    </source>
</evidence>
<dbReference type="InterPro" id="IPR036250">
    <property type="entry name" value="AcylCo_DH-like_C"/>
</dbReference>
<dbReference type="InterPro" id="IPR037069">
    <property type="entry name" value="AcylCoA_DH/ox_N_sf"/>
</dbReference>
<dbReference type="AlphaFoldDB" id="A0A5S4FWK1"/>
<evidence type="ECO:0000256" key="1">
    <source>
        <dbReference type="ARBA" id="ARBA00023002"/>
    </source>
</evidence>
<organism evidence="3 4">
    <name type="scientific">Nonomuraea zeae</name>
    <dbReference type="NCBI Taxonomy" id="1642303"/>
    <lineage>
        <taxon>Bacteria</taxon>
        <taxon>Bacillati</taxon>
        <taxon>Actinomycetota</taxon>
        <taxon>Actinomycetes</taxon>
        <taxon>Streptosporangiales</taxon>
        <taxon>Streptosporangiaceae</taxon>
        <taxon>Nonomuraea</taxon>
    </lineage>
</organism>
<dbReference type="Gene3D" id="2.40.110.10">
    <property type="entry name" value="Butyryl-CoA Dehydrogenase, subunit A, domain 2"/>
    <property type="match status" value="1"/>
</dbReference>
<reference evidence="3 4" key="1">
    <citation type="submission" date="2019-05" db="EMBL/GenBank/DDBJ databases">
        <title>Draft genome sequence of Nonomuraea zeae DSM 100528.</title>
        <authorList>
            <person name="Saricaoglu S."/>
            <person name="Isik K."/>
        </authorList>
    </citation>
    <scope>NUCLEOTIDE SEQUENCE [LARGE SCALE GENOMIC DNA]</scope>
    <source>
        <strain evidence="3 4">DSM 100528</strain>
    </source>
</reference>
<keyword evidence="1" id="KW-0560">Oxidoreductase</keyword>
<dbReference type="SUPFAM" id="SSF47203">
    <property type="entry name" value="Acyl-CoA dehydrogenase C-terminal domain-like"/>
    <property type="match status" value="1"/>
</dbReference>
<dbReference type="RefSeq" id="WP_138696274.1">
    <property type="nucleotide sequence ID" value="NZ_VCKX01000240.1"/>
</dbReference>
<comment type="caution">
    <text evidence="3">The sequence shown here is derived from an EMBL/GenBank/DDBJ whole genome shotgun (WGS) entry which is preliminary data.</text>
</comment>
<sequence length="399" mass="43162">MTTLPVNPSARQLADTRAGEILGPDDYARFHERAARYDRDNAFFADDFADLRAAGYLKIALPRALGGAGLTLAQVAREQRRLAYWAPATALALTMHHYWIGPAVQLREQGDDSVAWLLDAVAGGAVLAAGHGERGNDAGLDDSVVRAVPRPGGGYVFTGRKTFTSLSPVWTKLGVHGRDDSDPDRPRIVHAFVDRDAAGVATEQVWDALGVRAIGSDDTVLDGVAVPADQVLAVIPIGHPYPPYINGILRWYLPLVANVYYGIARRALDLAVASSRERRSLALDGRPNAEKGSVQRWVAQAEIQLDAAWSLLEKTVADLDEGVDHGSWWTSRLFATKEFTVSSARGVVDIAVQVVGASSVSRRNELERLYRDVRTGPLHPPNTDAVLDVVGRTSLGLIP</sequence>
<dbReference type="InterPro" id="IPR009100">
    <property type="entry name" value="AcylCoA_DH/oxidase_NM_dom_sf"/>
</dbReference>
<protein>
    <submittedName>
        <fullName evidence="3">Acyl-CoA dehydrogenase</fullName>
    </submittedName>
</protein>
<dbReference type="PIRSF" id="PIRSF016578">
    <property type="entry name" value="HsaA"/>
    <property type="match status" value="1"/>
</dbReference>
<gene>
    <name evidence="3" type="ORF">ETD85_46590</name>
</gene>
<dbReference type="Gene3D" id="1.10.540.10">
    <property type="entry name" value="Acyl-CoA dehydrogenase/oxidase, N-terminal domain"/>
    <property type="match status" value="1"/>
</dbReference>
<feature type="domain" description="Acyl-CoA dehydrogenase C-terminal" evidence="2">
    <location>
        <begin position="257"/>
        <end position="379"/>
    </location>
</feature>
<dbReference type="PANTHER" id="PTHR43884:SF25">
    <property type="entry name" value="ACYL-COA DEHYDROGENASE YDBM-RELATED"/>
    <property type="match status" value="1"/>
</dbReference>
<evidence type="ECO:0000313" key="3">
    <source>
        <dbReference type="EMBL" id="TMR24481.1"/>
    </source>
</evidence>